<comment type="caution">
    <text evidence="3">The sequence shown here is derived from an EMBL/GenBank/DDBJ whole genome shotgun (WGS) entry which is preliminary data.</text>
</comment>
<dbReference type="RefSeq" id="WP_047317397.1">
    <property type="nucleotide sequence ID" value="NZ_LDPO01000001.1"/>
</dbReference>
<protein>
    <recommendedName>
        <fullName evidence="2">Helix-turn-helix domain-containing protein</fullName>
    </recommendedName>
</protein>
<dbReference type="Pfam" id="PF12728">
    <property type="entry name" value="HTH_17"/>
    <property type="match status" value="1"/>
</dbReference>
<evidence type="ECO:0000313" key="3">
    <source>
        <dbReference type="EMBL" id="KLO31611.1"/>
    </source>
</evidence>
<gene>
    <name evidence="3" type="ORF">ABW16_01940</name>
</gene>
<dbReference type="Proteomes" id="UP000036464">
    <property type="component" value="Unassembled WGS sequence"/>
</dbReference>
<reference evidence="3 4" key="1">
    <citation type="submission" date="2015-05" db="EMBL/GenBank/DDBJ databases">
        <title>Genome sequence of Mycobacterium heraklionense Davo strain.</title>
        <authorList>
            <person name="Greninger A.L."/>
            <person name="Cunningham G."/>
            <person name="Miller S."/>
        </authorList>
    </citation>
    <scope>NUCLEOTIDE SEQUENCE [LARGE SCALE GENOMIC DNA]</scope>
    <source>
        <strain evidence="3 4">Davo</strain>
    </source>
</reference>
<dbReference type="EMBL" id="LDPO01000001">
    <property type="protein sequence ID" value="KLO31611.1"/>
    <property type="molecule type" value="Genomic_DNA"/>
</dbReference>
<evidence type="ECO:0000256" key="1">
    <source>
        <dbReference type="SAM" id="MobiDB-lite"/>
    </source>
</evidence>
<proteinExistence type="predicted"/>
<feature type="domain" description="Helix-turn-helix" evidence="2">
    <location>
        <begin position="6"/>
        <end position="53"/>
    </location>
</feature>
<keyword evidence="4" id="KW-1185">Reference proteome</keyword>
<evidence type="ECO:0000313" key="4">
    <source>
        <dbReference type="Proteomes" id="UP000036464"/>
    </source>
</evidence>
<evidence type="ECO:0000259" key="2">
    <source>
        <dbReference type="Pfam" id="PF12728"/>
    </source>
</evidence>
<organism evidence="3 4">
    <name type="scientific">Mycolicibacter heraklionensis</name>
    <dbReference type="NCBI Taxonomy" id="512402"/>
    <lineage>
        <taxon>Bacteria</taxon>
        <taxon>Bacillati</taxon>
        <taxon>Actinomycetota</taxon>
        <taxon>Actinomycetes</taxon>
        <taxon>Mycobacteriales</taxon>
        <taxon>Mycobacteriaceae</taxon>
        <taxon>Mycolicibacter</taxon>
    </lineage>
</organism>
<accession>A0ABR5FKP7</accession>
<name>A0ABR5FKP7_9MYCO</name>
<dbReference type="InterPro" id="IPR041657">
    <property type="entry name" value="HTH_17"/>
</dbReference>
<sequence>MPPEIYTVDEAAKILNVSGTWLRQQLRARRFTALKIAGRWRMTGEQINEALAQMTSTALPPAPASPSGLVRNSRFRRRTGSTRASA</sequence>
<feature type="region of interest" description="Disordered" evidence="1">
    <location>
        <begin position="58"/>
        <end position="86"/>
    </location>
</feature>